<dbReference type="PROSITE" id="PS00518">
    <property type="entry name" value="ZF_RING_1"/>
    <property type="match status" value="1"/>
</dbReference>
<dbReference type="InterPro" id="IPR036322">
    <property type="entry name" value="WD40_repeat_dom_sf"/>
</dbReference>
<comment type="pathway">
    <text evidence="2 19">Protein modification; protein ubiquitination.</text>
</comment>
<dbReference type="UniPathway" id="UPA00143"/>
<comment type="subunit">
    <text evidence="19">Homotetramer.</text>
</comment>
<comment type="similarity">
    <text evidence="3 19">Belongs to the WD repeat PRP19 family.</text>
</comment>
<evidence type="ECO:0000256" key="1">
    <source>
        <dbReference type="ARBA" id="ARBA00004123"/>
    </source>
</evidence>
<feature type="domain" description="U-box" evidence="21">
    <location>
        <begin position="1"/>
        <end position="70"/>
    </location>
</feature>
<comment type="subcellular location">
    <subcellularLocation>
        <location evidence="1 19">Nucleus</location>
    </subcellularLocation>
</comment>
<sequence length="864" mass="94073">MLCAISGEAPQVPVVSPKSGSVFERRLIEAYIAENGKDPVNGEELSADELIEVKSQRVVRPRPPTLTSIPSLLSVFQEEWDALALETYTLRQTLAQTRQELSAALYQHDAAVRVIARLTKERDEARDALSKVTVGAGRAGGEDAMQVDLTGLPDAVLARIESTQAALSKTRRKRPVPEGWATSDALSTYKPTETSERLCQVGKALSVNAAGDMALVGGADGTVGVYSLSEKRVVSNLQTSGPVTSAVWAGDKAVIATSTGAVQVFENGQELANFASHAGPATAVALHATGDIIGSVGVDKSYVLYDLTTNSVITQIFTDASLQSVAFHPDGHLIAAGGADGQIKIFEVKSSAVAANYAMSGPVKCLYFSENGTFLAAVADNSTTLSIWDLRSSKEIKVLETGSQIDSICWDYTGQFLLTGGPSGVTVQQYSKASKEWSEPLRSAVPAVAVAWGSAAQSIVALNSEGAVTRPHHQMSESSRSQHQSRWRPDAEPSSSQRYNSPHSRPPLPQMRYPGDGYDFRRPIMSDSPLTEDVIDLTNEPDSPEDQRRPQNGRSRTTPRLPRFGRDIMAEVVDLEEPEDIIRVDSPSSPEVQFVGATVRQPEPAPAPPPRNQGFIGANLWDLIRFQREIAPRHFMSREESFRQEIAWRARDLPRRPPDEVDMFLLGAAEEAIDLEDAMDLAIVGDRSLRVEYPASGLTSDRGARQSSYKPPSPPSEGFTRSAGEDDLVVCPNCDEELGTGDETKQQIWVAKPCGHVYCGECARNRALSKAKKTSQKTKPFSKYIPLITGILWPRAGDDMRDYTNSRYDYDSGRPTCDTAQSGLLNTADPTEYRGDEDSDSSEYAEPRHGYGRRYEAESRGHGY</sequence>
<feature type="region of interest" description="Disordered" evidence="20">
    <location>
        <begin position="696"/>
        <end position="723"/>
    </location>
</feature>
<keyword evidence="5 19" id="KW-0507">mRNA processing</keyword>
<keyword evidence="11" id="KW-0863">Zinc-finger</keyword>
<keyword evidence="8 19" id="KW-0747">Spliceosome</keyword>
<evidence type="ECO:0000256" key="13">
    <source>
        <dbReference type="ARBA" id="ARBA00022833"/>
    </source>
</evidence>
<dbReference type="GO" id="GO:0008270">
    <property type="term" value="F:zinc ion binding"/>
    <property type="evidence" value="ECO:0007669"/>
    <property type="project" value="UniProtKB-KW"/>
</dbReference>
<dbReference type="Proteomes" id="UP000215289">
    <property type="component" value="Unassembled WGS sequence"/>
</dbReference>
<dbReference type="Pfam" id="PF08606">
    <property type="entry name" value="Prp19"/>
    <property type="match status" value="1"/>
</dbReference>
<dbReference type="GO" id="GO:0003755">
    <property type="term" value="F:peptidyl-prolyl cis-trans isomerase activity"/>
    <property type="evidence" value="ECO:0007669"/>
    <property type="project" value="UniProtKB-KW"/>
</dbReference>
<dbReference type="Gene3D" id="2.130.10.10">
    <property type="entry name" value="YVTN repeat-like/Quinoprotein amine dehydrogenase"/>
    <property type="match status" value="1"/>
</dbReference>
<dbReference type="Pfam" id="PF12894">
    <property type="entry name" value="ANAPC4_WD40"/>
    <property type="match status" value="1"/>
</dbReference>
<dbReference type="SUPFAM" id="SSF50978">
    <property type="entry name" value="WD40 repeat-like"/>
    <property type="match status" value="1"/>
</dbReference>
<keyword evidence="14" id="KW-0697">Rotamase</keyword>
<dbReference type="SMART" id="SM00504">
    <property type="entry name" value="Ubox"/>
    <property type="match status" value="1"/>
</dbReference>
<dbReference type="GO" id="GO:0006281">
    <property type="term" value="P:DNA repair"/>
    <property type="evidence" value="ECO:0007669"/>
    <property type="project" value="UniProtKB-KW"/>
</dbReference>
<evidence type="ECO:0000256" key="11">
    <source>
        <dbReference type="ARBA" id="ARBA00022771"/>
    </source>
</evidence>
<dbReference type="InterPro" id="IPR015943">
    <property type="entry name" value="WD40/YVTN_repeat-like_dom_sf"/>
</dbReference>
<proteinExistence type="inferred from homology"/>
<dbReference type="GO" id="GO:0071006">
    <property type="term" value="C:U2-type catalytic step 1 spliceosome"/>
    <property type="evidence" value="ECO:0007669"/>
    <property type="project" value="TreeGrafter"/>
</dbReference>
<keyword evidence="14" id="KW-0413">Isomerase</keyword>
<dbReference type="OrthoDB" id="687049at2759"/>
<evidence type="ECO:0000256" key="15">
    <source>
        <dbReference type="ARBA" id="ARBA00023187"/>
    </source>
</evidence>
<keyword evidence="4 18" id="KW-0853">WD repeat</keyword>
<feature type="region of interest" description="Disordered" evidence="20">
    <location>
        <begin position="468"/>
        <end position="561"/>
    </location>
</feature>
<protein>
    <recommendedName>
        <fullName evidence="19">Pre-mRNA-processing factor 19</fullName>
        <ecNumber evidence="19">2.3.2.27</ecNumber>
    </recommendedName>
</protein>
<gene>
    <name evidence="22" type="ORF">CFD26_106040</name>
</gene>
<dbReference type="GO" id="GO:0070534">
    <property type="term" value="P:protein K63-linked ubiquitination"/>
    <property type="evidence" value="ECO:0007669"/>
    <property type="project" value="UniProtKB-UniRule"/>
</dbReference>
<dbReference type="FunFam" id="2.130.10.10:FF:000823">
    <property type="entry name" value="Cell cycle control protein (Cwf8), putative"/>
    <property type="match status" value="1"/>
</dbReference>
<keyword evidence="13" id="KW-0862">Zinc</keyword>
<evidence type="ECO:0000256" key="5">
    <source>
        <dbReference type="ARBA" id="ARBA00022664"/>
    </source>
</evidence>
<feature type="compositionally biased region" description="Polar residues" evidence="20">
    <location>
        <begin position="493"/>
        <end position="503"/>
    </location>
</feature>
<feature type="repeat" description="WD" evidence="18">
    <location>
        <begin position="322"/>
        <end position="356"/>
    </location>
</feature>
<dbReference type="PROSITE" id="PS50082">
    <property type="entry name" value="WD_REPEATS_2"/>
    <property type="match status" value="1"/>
</dbReference>
<keyword evidence="17 19" id="KW-0539">Nucleus</keyword>
<keyword evidence="16 19" id="KW-0234">DNA repair</keyword>
<feature type="compositionally biased region" description="Basic and acidic residues" evidence="20">
    <location>
        <begin position="845"/>
        <end position="864"/>
    </location>
</feature>
<evidence type="ECO:0000256" key="6">
    <source>
        <dbReference type="ARBA" id="ARBA00022679"/>
    </source>
</evidence>
<evidence type="ECO:0000256" key="18">
    <source>
        <dbReference type="PROSITE-ProRule" id="PRU00221"/>
    </source>
</evidence>
<evidence type="ECO:0000256" key="12">
    <source>
        <dbReference type="ARBA" id="ARBA00022786"/>
    </source>
</evidence>
<dbReference type="InterPro" id="IPR001680">
    <property type="entry name" value="WD40_rpt"/>
</dbReference>
<dbReference type="EC" id="2.3.2.27" evidence="19"/>
<dbReference type="PANTHER" id="PTHR43995">
    <property type="entry name" value="PRE-MRNA-PROCESSING FACTOR 19"/>
    <property type="match status" value="1"/>
</dbReference>
<dbReference type="InterPro" id="IPR003613">
    <property type="entry name" value="Ubox_domain"/>
</dbReference>
<evidence type="ECO:0000256" key="3">
    <source>
        <dbReference type="ARBA" id="ARBA00006388"/>
    </source>
</evidence>
<evidence type="ECO:0000256" key="14">
    <source>
        <dbReference type="ARBA" id="ARBA00023110"/>
    </source>
</evidence>
<dbReference type="CDD" id="cd16656">
    <property type="entry name" value="RING-Ubox_PRP19"/>
    <property type="match status" value="1"/>
</dbReference>
<dbReference type="FunFam" id="3.30.40.10:FF:000027">
    <property type="entry name" value="Pre-mRNA-processing factor 19, putative"/>
    <property type="match status" value="1"/>
</dbReference>
<keyword evidence="9" id="KW-0677">Repeat</keyword>
<dbReference type="PROSITE" id="PS51698">
    <property type="entry name" value="U_BOX"/>
    <property type="match status" value="1"/>
</dbReference>
<evidence type="ECO:0000256" key="2">
    <source>
        <dbReference type="ARBA" id="ARBA00004906"/>
    </source>
</evidence>
<dbReference type="AlphaFoldDB" id="A0A3R7HVB7"/>
<dbReference type="PANTHER" id="PTHR43995:SF1">
    <property type="entry name" value="PRE-MRNA-PROCESSING FACTOR 19"/>
    <property type="match status" value="1"/>
</dbReference>
<dbReference type="GO" id="GO:0005737">
    <property type="term" value="C:cytoplasm"/>
    <property type="evidence" value="ECO:0007669"/>
    <property type="project" value="TreeGrafter"/>
</dbReference>
<keyword evidence="23" id="KW-1185">Reference proteome</keyword>
<dbReference type="EMBL" id="NIDN02000067">
    <property type="protein sequence ID" value="RLL97822.1"/>
    <property type="molecule type" value="Genomic_DNA"/>
</dbReference>
<comment type="catalytic activity">
    <reaction evidence="19">
        <text>S-ubiquitinyl-[E2 ubiquitin-conjugating enzyme]-L-cysteine + [acceptor protein]-L-lysine = [E2 ubiquitin-conjugating enzyme]-L-cysteine + N(6)-ubiquitinyl-[acceptor protein]-L-lysine.</text>
        <dbReference type="EC" id="2.3.2.27"/>
    </reaction>
</comment>
<dbReference type="SUPFAM" id="SSF57850">
    <property type="entry name" value="RING/U-box"/>
    <property type="match status" value="1"/>
</dbReference>
<evidence type="ECO:0000313" key="23">
    <source>
        <dbReference type="Proteomes" id="UP000215289"/>
    </source>
</evidence>
<evidence type="ECO:0000256" key="16">
    <source>
        <dbReference type="ARBA" id="ARBA00023204"/>
    </source>
</evidence>
<dbReference type="GO" id="GO:0061630">
    <property type="term" value="F:ubiquitin protein ligase activity"/>
    <property type="evidence" value="ECO:0007669"/>
    <property type="project" value="UniProtKB-UniRule"/>
</dbReference>
<feature type="compositionally biased region" description="Polar residues" evidence="20">
    <location>
        <begin position="818"/>
        <end position="829"/>
    </location>
</feature>
<reference evidence="22 23" key="1">
    <citation type="submission" date="2018-08" db="EMBL/GenBank/DDBJ databases">
        <title>Draft genome sequences of two Aspergillus turcosus clinical strains isolated from bronchoalveolar lavage fluid: one azole-susceptible and the other azole-resistant.</title>
        <authorList>
            <person name="Parent-Michaud M."/>
            <person name="Dufresne P.J."/>
            <person name="Fournier E."/>
            <person name="Martineau C."/>
            <person name="Moreira S."/>
            <person name="Perkins V."/>
            <person name="De Repentigny L."/>
            <person name="Dufresne S.F."/>
        </authorList>
    </citation>
    <scope>NUCLEOTIDE SEQUENCE [LARGE SCALE GENOMIC DNA]</scope>
    <source>
        <strain evidence="22">HMR AF 1038</strain>
    </source>
</reference>
<dbReference type="InterPro" id="IPR024977">
    <property type="entry name" value="Apc4-like_WD40_dom"/>
</dbReference>
<keyword evidence="10 19" id="KW-0227">DNA damage</keyword>
<keyword evidence="6 19" id="KW-0808">Transferase</keyword>
<evidence type="ECO:0000256" key="7">
    <source>
        <dbReference type="ARBA" id="ARBA00022723"/>
    </source>
</evidence>
<organism evidence="22 23">
    <name type="scientific">Aspergillus turcosus</name>
    <dbReference type="NCBI Taxonomy" id="1245748"/>
    <lineage>
        <taxon>Eukaryota</taxon>
        <taxon>Fungi</taxon>
        <taxon>Dikarya</taxon>
        <taxon>Ascomycota</taxon>
        <taxon>Pezizomycotina</taxon>
        <taxon>Eurotiomycetes</taxon>
        <taxon>Eurotiomycetidae</taxon>
        <taxon>Eurotiales</taxon>
        <taxon>Aspergillaceae</taxon>
        <taxon>Aspergillus</taxon>
        <taxon>Aspergillus subgen. Fumigati</taxon>
    </lineage>
</organism>
<dbReference type="InterPro" id="IPR038959">
    <property type="entry name" value="Prp19"/>
</dbReference>
<dbReference type="GO" id="GO:0000398">
    <property type="term" value="P:mRNA splicing, via spliceosome"/>
    <property type="evidence" value="ECO:0007669"/>
    <property type="project" value="InterPro"/>
</dbReference>
<dbReference type="InterPro" id="IPR055340">
    <property type="entry name" value="RING-Ubox_PRP19"/>
</dbReference>
<evidence type="ECO:0000256" key="10">
    <source>
        <dbReference type="ARBA" id="ARBA00022763"/>
    </source>
</evidence>
<evidence type="ECO:0000256" key="9">
    <source>
        <dbReference type="ARBA" id="ARBA00022737"/>
    </source>
</evidence>
<keyword evidence="7" id="KW-0479">Metal-binding</keyword>
<dbReference type="InterPro" id="IPR017907">
    <property type="entry name" value="Znf_RING_CS"/>
</dbReference>
<comment type="function">
    <text evidence="19">Ubiquitin-protein ligase which is mainly involved pre-mRNA splicing and DNA repair. Required for pre-mRNA splicing as component of the spliceosome.</text>
</comment>
<dbReference type="STRING" id="1245748.A0A3R7HVB7"/>
<keyword evidence="15 19" id="KW-0508">mRNA splicing</keyword>
<comment type="caution">
    <text evidence="22">The sequence shown here is derived from an EMBL/GenBank/DDBJ whole genome shotgun (WGS) entry which is preliminary data.</text>
</comment>
<dbReference type="SMART" id="SM00320">
    <property type="entry name" value="WD40"/>
    <property type="match status" value="6"/>
</dbReference>
<name>A0A3R7HVB7_9EURO</name>
<feature type="region of interest" description="Disordered" evidence="20">
    <location>
        <begin position="808"/>
        <end position="864"/>
    </location>
</feature>
<evidence type="ECO:0000256" key="4">
    <source>
        <dbReference type="ARBA" id="ARBA00022574"/>
    </source>
</evidence>
<dbReference type="Gene3D" id="3.30.40.10">
    <property type="entry name" value="Zinc/RING finger domain, C3HC4 (zinc finger)"/>
    <property type="match status" value="1"/>
</dbReference>
<evidence type="ECO:0000256" key="19">
    <source>
        <dbReference type="RuleBase" id="RU367101"/>
    </source>
</evidence>
<accession>A0A3R7HVB7</accession>
<dbReference type="InterPro" id="IPR013915">
    <property type="entry name" value="Prp19_cc"/>
</dbReference>
<evidence type="ECO:0000313" key="22">
    <source>
        <dbReference type="EMBL" id="RLL97822.1"/>
    </source>
</evidence>
<evidence type="ECO:0000256" key="20">
    <source>
        <dbReference type="SAM" id="MobiDB-lite"/>
    </source>
</evidence>
<evidence type="ECO:0000256" key="8">
    <source>
        <dbReference type="ARBA" id="ARBA00022728"/>
    </source>
</evidence>
<keyword evidence="12 19" id="KW-0833">Ubl conjugation pathway</keyword>
<dbReference type="InterPro" id="IPR013083">
    <property type="entry name" value="Znf_RING/FYVE/PHD"/>
</dbReference>
<evidence type="ECO:0000259" key="21">
    <source>
        <dbReference type="PROSITE" id="PS51698"/>
    </source>
</evidence>
<dbReference type="GO" id="GO:0000974">
    <property type="term" value="C:Prp19 complex"/>
    <property type="evidence" value="ECO:0007669"/>
    <property type="project" value="UniProtKB-UniRule"/>
</dbReference>
<evidence type="ECO:0000256" key="17">
    <source>
        <dbReference type="ARBA" id="ARBA00023242"/>
    </source>
</evidence>